<comment type="caution">
    <text evidence="2">The sequence shown here is derived from an EMBL/GenBank/DDBJ whole genome shotgun (WGS) entry which is preliminary data.</text>
</comment>
<dbReference type="AlphaFoldDB" id="A0AAW2AG00"/>
<gene>
    <name evidence="2" type="ORF">ABG768_025291</name>
</gene>
<feature type="non-terminal residue" evidence="2">
    <location>
        <position position="1"/>
    </location>
</feature>
<feature type="compositionally biased region" description="Basic and acidic residues" evidence="1">
    <location>
        <begin position="65"/>
        <end position="79"/>
    </location>
</feature>
<evidence type="ECO:0000256" key="1">
    <source>
        <dbReference type="SAM" id="MobiDB-lite"/>
    </source>
</evidence>
<reference evidence="2 3" key="1">
    <citation type="submission" date="2024-05" db="EMBL/GenBank/DDBJ databases">
        <title>A high-quality chromosomal-level genome assembly of Topmouth culter (Culter alburnus).</title>
        <authorList>
            <person name="Zhao H."/>
        </authorList>
    </citation>
    <scope>NUCLEOTIDE SEQUENCE [LARGE SCALE GENOMIC DNA]</scope>
    <source>
        <strain evidence="2">CATC2023</strain>
        <tissue evidence="2">Muscle</tissue>
    </source>
</reference>
<sequence>GIWCLRSQLSQRQAGLIALRGGEGEKESAEASRRCAGPPYAIKIQIPERREERRTTQTSSLPSYEKSRTRWKERERDRL</sequence>
<name>A0AAW2AG00_CULAL</name>
<feature type="region of interest" description="Disordered" evidence="1">
    <location>
        <begin position="41"/>
        <end position="79"/>
    </location>
</feature>
<feature type="compositionally biased region" description="Basic and acidic residues" evidence="1">
    <location>
        <begin position="46"/>
        <end position="55"/>
    </location>
</feature>
<keyword evidence="3" id="KW-1185">Reference proteome</keyword>
<dbReference type="Proteomes" id="UP001479290">
    <property type="component" value="Unassembled WGS sequence"/>
</dbReference>
<dbReference type="EMBL" id="JAWDJR010000007">
    <property type="protein sequence ID" value="KAK9971953.1"/>
    <property type="molecule type" value="Genomic_DNA"/>
</dbReference>
<evidence type="ECO:0000313" key="3">
    <source>
        <dbReference type="Proteomes" id="UP001479290"/>
    </source>
</evidence>
<organism evidence="2 3">
    <name type="scientific">Culter alburnus</name>
    <name type="common">Topmouth culter</name>
    <dbReference type="NCBI Taxonomy" id="194366"/>
    <lineage>
        <taxon>Eukaryota</taxon>
        <taxon>Metazoa</taxon>
        <taxon>Chordata</taxon>
        <taxon>Craniata</taxon>
        <taxon>Vertebrata</taxon>
        <taxon>Euteleostomi</taxon>
        <taxon>Actinopterygii</taxon>
        <taxon>Neopterygii</taxon>
        <taxon>Teleostei</taxon>
        <taxon>Ostariophysi</taxon>
        <taxon>Cypriniformes</taxon>
        <taxon>Xenocyprididae</taxon>
        <taxon>Xenocypridinae</taxon>
        <taxon>Culter</taxon>
    </lineage>
</organism>
<proteinExistence type="predicted"/>
<evidence type="ECO:0000313" key="2">
    <source>
        <dbReference type="EMBL" id="KAK9971953.1"/>
    </source>
</evidence>
<accession>A0AAW2AG00</accession>
<protein>
    <submittedName>
        <fullName evidence="2">Uncharacterized protein</fullName>
    </submittedName>
</protein>